<reference evidence="2 3" key="1">
    <citation type="submission" date="2016-01" db="EMBL/GenBank/DDBJ databases">
        <title>Investigation of taxonomic status of Bacillus aminovorans.</title>
        <authorList>
            <person name="Verma A."/>
            <person name="Pal Y."/>
            <person name="Krishnamurthi S."/>
        </authorList>
    </citation>
    <scope>NUCLEOTIDE SEQUENCE [LARGE SCALE GENOMIC DNA]</scope>
    <source>
        <strain evidence="2 3">DSM 1314</strain>
    </source>
</reference>
<dbReference type="AlphaFoldDB" id="A0A177LBA4"/>
<dbReference type="InterPro" id="IPR046208">
    <property type="entry name" value="DUF6241"/>
</dbReference>
<feature type="compositionally biased region" description="Low complexity" evidence="1">
    <location>
        <begin position="9"/>
        <end position="18"/>
    </location>
</feature>
<name>A0A177LBA4_9BACI</name>
<evidence type="ECO:0000313" key="3">
    <source>
        <dbReference type="Proteomes" id="UP000076935"/>
    </source>
</evidence>
<feature type="region of interest" description="Disordered" evidence="1">
    <location>
        <begin position="1"/>
        <end position="46"/>
    </location>
</feature>
<dbReference type="Proteomes" id="UP000076935">
    <property type="component" value="Unassembled WGS sequence"/>
</dbReference>
<protein>
    <submittedName>
        <fullName evidence="2">Uncharacterized protein</fullName>
    </submittedName>
</protein>
<evidence type="ECO:0000256" key="1">
    <source>
        <dbReference type="SAM" id="MobiDB-lite"/>
    </source>
</evidence>
<keyword evidence="3" id="KW-1185">Reference proteome</keyword>
<accession>A0A177LBA4</accession>
<proteinExistence type="predicted"/>
<comment type="caution">
    <text evidence="2">The sequence shown here is derived from an EMBL/GenBank/DDBJ whole genome shotgun (WGS) entry which is preliminary data.</text>
</comment>
<dbReference type="Pfam" id="PF19754">
    <property type="entry name" value="DUF6241"/>
    <property type="match status" value="1"/>
</dbReference>
<evidence type="ECO:0000313" key="2">
    <source>
        <dbReference type="EMBL" id="OAH63060.1"/>
    </source>
</evidence>
<dbReference type="EMBL" id="LQWY01000003">
    <property type="protein sequence ID" value="OAH63060.1"/>
    <property type="molecule type" value="Genomic_DNA"/>
</dbReference>
<gene>
    <name evidence="2" type="ORF">AWH49_06860</name>
</gene>
<sequence>MQEAGEVSNNNKELLTNETELEETRIIEGFNDPATKAQNQRTPETREMEVAREQALEAKYKTETGKDVEVVALEGENVHVDGIVKNSDDLKFGYSESDVIRVMHLMTHQKIIAEDVWGAVPMTPSTIDQLITHLKNHPEYDPDLLYVAQRWKEGNFSAIDHEHNYLHTRLKATKGAATGIATSEQEKEFVLKYFDPSVAREIGFQ</sequence>
<dbReference type="RefSeq" id="WP_063964402.1">
    <property type="nucleotide sequence ID" value="NZ_JBCNAN010000006.1"/>
</dbReference>
<organism evidence="2 3">
    <name type="scientific">Domibacillus aminovorans</name>
    <dbReference type="NCBI Taxonomy" id="29332"/>
    <lineage>
        <taxon>Bacteria</taxon>
        <taxon>Bacillati</taxon>
        <taxon>Bacillota</taxon>
        <taxon>Bacilli</taxon>
        <taxon>Bacillales</taxon>
        <taxon>Bacillaceae</taxon>
        <taxon>Domibacillus</taxon>
    </lineage>
</organism>